<dbReference type="GO" id="GO:0005524">
    <property type="term" value="F:ATP binding"/>
    <property type="evidence" value="ECO:0007669"/>
    <property type="project" value="UniProtKB-UniRule"/>
</dbReference>
<dbReference type="Pfam" id="PF00069">
    <property type="entry name" value="Pkinase"/>
    <property type="match status" value="1"/>
</dbReference>
<dbReference type="PANTHER" id="PTHR43289">
    <property type="entry name" value="MITOGEN-ACTIVATED PROTEIN KINASE KINASE KINASE 20-RELATED"/>
    <property type="match status" value="1"/>
</dbReference>
<keyword evidence="1" id="KW-0808">Transferase</keyword>
<feature type="binding site" evidence="5">
    <location>
        <position position="38"/>
    </location>
    <ligand>
        <name>ATP</name>
        <dbReference type="ChEBI" id="CHEBI:30616"/>
    </ligand>
</feature>
<keyword evidence="6" id="KW-0472">Membrane</keyword>
<dbReference type="GO" id="GO:0004674">
    <property type="term" value="F:protein serine/threonine kinase activity"/>
    <property type="evidence" value="ECO:0007669"/>
    <property type="project" value="TreeGrafter"/>
</dbReference>
<dbReference type="SMART" id="SM00220">
    <property type="entry name" value="S_TKc"/>
    <property type="match status" value="1"/>
</dbReference>
<feature type="domain" description="Protein kinase" evidence="7">
    <location>
        <begin position="10"/>
        <end position="259"/>
    </location>
</feature>
<evidence type="ECO:0000313" key="8">
    <source>
        <dbReference type="EMBL" id="MCP2354363.1"/>
    </source>
</evidence>
<dbReference type="AlphaFoldDB" id="A0A9X2GGR7"/>
<proteinExistence type="predicted"/>
<feature type="transmembrane region" description="Helical" evidence="6">
    <location>
        <begin position="290"/>
        <end position="314"/>
    </location>
</feature>
<comment type="caution">
    <text evidence="8">The sequence shown here is derived from an EMBL/GenBank/DDBJ whole genome shotgun (WGS) entry which is preliminary data.</text>
</comment>
<reference evidence="8" key="1">
    <citation type="submission" date="2022-06" db="EMBL/GenBank/DDBJ databases">
        <title>Sequencing the genomes of 1000 actinobacteria strains.</title>
        <authorList>
            <person name="Klenk H.-P."/>
        </authorList>
    </citation>
    <scope>NUCLEOTIDE SEQUENCE</scope>
    <source>
        <strain evidence="8">DSM 46694</strain>
    </source>
</reference>
<dbReference type="Gene3D" id="1.10.510.10">
    <property type="entry name" value="Transferase(Phosphotransferase) domain 1"/>
    <property type="match status" value="1"/>
</dbReference>
<organism evidence="8 9">
    <name type="scientific">Nonomuraea thailandensis</name>
    <dbReference type="NCBI Taxonomy" id="1188745"/>
    <lineage>
        <taxon>Bacteria</taxon>
        <taxon>Bacillati</taxon>
        <taxon>Actinomycetota</taxon>
        <taxon>Actinomycetes</taxon>
        <taxon>Streptosporangiales</taxon>
        <taxon>Streptosporangiaceae</taxon>
        <taxon>Nonomuraea</taxon>
    </lineage>
</organism>
<dbReference type="Proteomes" id="UP001139648">
    <property type="component" value="Unassembled WGS sequence"/>
</dbReference>
<dbReference type="PROSITE" id="PS00107">
    <property type="entry name" value="PROTEIN_KINASE_ATP"/>
    <property type="match status" value="1"/>
</dbReference>
<accession>A0A9X2GGR7</accession>
<dbReference type="InterPro" id="IPR008271">
    <property type="entry name" value="Ser/Thr_kinase_AS"/>
</dbReference>
<dbReference type="InterPro" id="IPR000719">
    <property type="entry name" value="Prot_kinase_dom"/>
</dbReference>
<evidence type="ECO:0000256" key="1">
    <source>
        <dbReference type="ARBA" id="ARBA00022679"/>
    </source>
</evidence>
<dbReference type="PROSITE" id="PS00108">
    <property type="entry name" value="PROTEIN_KINASE_ST"/>
    <property type="match status" value="1"/>
</dbReference>
<keyword evidence="6" id="KW-1133">Transmembrane helix</keyword>
<evidence type="ECO:0000259" key="7">
    <source>
        <dbReference type="PROSITE" id="PS50011"/>
    </source>
</evidence>
<dbReference type="CDD" id="cd14014">
    <property type="entry name" value="STKc_PknB_like"/>
    <property type="match status" value="1"/>
</dbReference>
<dbReference type="InterPro" id="IPR017441">
    <property type="entry name" value="Protein_kinase_ATP_BS"/>
</dbReference>
<keyword evidence="3 8" id="KW-0418">Kinase</keyword>
<evidence type="ECO:0000256" key="5">
    <source>
        <dbReference type="PROSITE-ProRule" id="PRU10141"/>
    </source>
</evidence>
<dbReference type="PROSITE" id="PS50011">
    <property type="entry name" value="PROTEIN_KINASE_DOM"/>
    <property type="match status" value="1"/>
</dbReference>
<dbReference type="InterPro" id="IPR011009">
    <property type="entry name" value="Kinase-like_dom_sf"/>
</dbReference>
<evidence type="ECO:0000256" key="6">
    <source>
        <dbReference type="SAM" id="Phobius"/>
    </source>
</evidence>
<evidence type="ECO:0000256" key="3">
    <source>
        <dbReference type="ARBA" id="ARBA00022777"/>
    </source>
</evidence>
<keyword evidence="2 5" id="KW-0547">Nucleotide-binding</keyword>
<evidence type="ECO:0000313" key="9">
    <source>
        <dbReference type="Proteomes" id="UP001139648"/>
    </source>
</evidence>
<dbReference type="EMBL" id="JAMZEB010000002">
    <property type="protein sequence ID" value="MCP2354363.1"/>
    <property type="molecule type" value="Genomic_DNA"/>
</dbReference>
<name>A0A9X2GGR7_9ACTN</name>
<dbReference type="RefSeq" id="WP_253740847.1">
    <property type="nucleotide sequence ID" value="NZ_BAABKA010000048.1"/>
</dbReference>
<evidence type="ECO:0000256" key="4">
    <source>
        <dbReference type="ARBA" id="ARBA00022840"/>
    </source>
</evidence>
<dbReference type="PANTHER" id="PTHR43289:SF34">
    <property type="entry name" value="SERINE_THREONINE-PROTEIN KINASE YBDM-RELATED"/>
    <property type="match status" value="1"/>
</dbReference>
<sequence length="456" mass="47643">MNVQQRVGPYTLLRKLGEGGMGVVHLAQDPSGRRVALKTMRPDLAGREEFRRRFGKESEAARRVARFCTAPVLDAGFDNGTAYLVTEFVEGPDLSSVVAQAPLTGSNLEALAVGVATALAAIHQAGVVHRDLKPSNVLLSPVGPRVIDFGVAQLADTPGAVATIATMMGTPAYMSPEQARGEHVTPAGDVFSWGALVTYAGTGRPPFGLGGVAEVVYRVINHAPKLDGLDERIRPLVERALDKDPARRPTAQQLVDGLLGRTGVPVSAATEAVSESWRPPVVRPSAPRRAFPWLAIVGAVVAAAVGAGVTFALVRPGERPGVQPGTPAAAATIDALGSRLEVRVDSLVREGARARLQWTVKNVGTENAPLVGKLGSGVFDETVSRVSIVPPGVGNPLYPAFKDGACQCFTVPKASFPGGAQLQLWAVFEGLPETAERVDVNLGPLGSIKNVAVTGA</sequence>
<evidence type="ECO:0000256" key="2">
    <source>
        <dbReference type="ARBA" id="ARBA00022741"/>
    </source>
</evidence>
<dbReference type="Gene3D" id="3.30.200.20">
    <property type="entry name" value="Phosphorylase Kinase, domain 1"/>
    <property type="match status" value="1"/>
</dbReference>
<protein>
    <submittedName>
        <fullName evidence="8">Ser/Thr protein kinase</fullName>
    </submittedName>
</protein>
<keyword evidence="9" id="KW-1185">Reference proteome</keyword>
<keyword evidence="6" id="KW-0812">Transmembrane</keyword>
<dbReference type="SUPFAM" id="SSF56112">
    <property type="entry name" value="Protein kinase-like (PK-like)"/>
    <property type="match status" value="1"/>
</dbReference>
<gene>
    <name evidence="8" type="ORF">HD597_001383</name>
</gene>
<keyword evidence="4 5" id="KW-0067">ATP-binding</keyword>